<dbReference type="SMART" id="SM00487">
    <property type="entry name" value="DEXDc"/>
    <property type="match status" value="1"/>
</dbReference>
<dbReference type="AlphaFoldDB" id="A0A0F8TYC1"/>
<organism evidence="12 13">
    <name type="scientific">Aspergillus ochraceoroseus</name>
    <dbReference type="NCBI Taxonomy" id="138278"/>
    <lineage>
        <taxon>Eukaryota</taxon>
        <taxon>Fungi</taxon>
        <taxon>Dikarya</taxon>
        <taxon>Ascomycota</taxon>
        <taxon>Pezizomycotina</taxon>
        <taxon>Eurotiomycetes</taxon>
        <taxon>Eurotiomycetidae</taxon>
        <taxon>Eurotiales</taxon>
        <taxon>Aspergillaceae</taxon>
        <taxon>Aspergillus</taxon>
        <taxon>Aspergillus subgen. Nidulantes</taxon>
    </lineage>
</organism>
<feature type="region of interest" description="Disordered" evidence="9">
    <location>
        <begin position="601"/>
        <end position="650"/>
    </location>
</feature>
<evidence type="ECO:0000256" key="2">
    <source>
        <dbReference type="ARBA" id="ARBA00022801"/>
    </source>
</evidence>
<proteinExistence type="inferred from homology"/>
<dbReference type="EMBL" id="JYKN01003448">
    <property type="protein sequence ID" value="KKK12509.1"/>
    <property type="molecule type" value="Genomic_DNA"/>
</dbReference>
<dbReference type="Proteomes" id="UP000034947">
    <property type="component" value="Unassembled WGS sequence"/>
</dbReference>
<feature type="compositionally biased region" description="Basic and acidic residues" evidence="9">
    <location>
        <begin position="621"/>
        <end position="633"/>
    </location>
</feature>
<dbReference type="InterPro" id="IPR011545">
    <property type="entry name" value="DEAD/DEAH_box_helicase_dom"/>
</dbReference>
<dbReference type="InterPro" id="IPR014001">
    <property type="entry name" value="Helicase_ATP-bd"/>
</dbReference>
<evidence type="ECO:0000256" key="4">
    <source>
        <dbReference type="ARBA" id="ARBA00022840"/>
    </source>
</evidence>
<dbReference type="GO" id="GO:0016787">
    <property type="term" value="F:hydrolase activity"/>
    <property type="evidence" value="ECO:0007669"/>
    <property type="project" value="UniProtKB-KW"/>
</dbReference>
<accession>A0A0F8TYC1</accession>
<dbReference type="OrthoDB" id="193716at2759"/>
<dbReference type="GO" id="GO:0003724">
    <property type="term" value="F:RNA helicase activity"/>
    <property type="evidence" value="ECO:0007669"/>
    <property type="project" value="UniProtKB-EC"/>
</dbReference>
<dbReference type="Pfam" id="PF00271">
    <property type="entry name" value="Helicase_C"/>
    <property type="match status" value="1"/>
</dbReference>
<keyword evidence="13" id="KW-1185">Reference proteome</keyword>
<dbReference type="CDD" id="cd18787">
    <property type="entry name" value="SF2_C_DEAD"/>
    <property type="match status" value="1"/>
</dbReference>
<keyword evidence="1 7" id="KW-0547">Nucleotide-binding</keyword>
<comment type="similarity">
    <text evidence="7">Belongs to the DEAD box helicase family.</text>
</comment>
<dbReference type="InterPro" id="IPR001650">
    <property type="entry name" value="Helicase_C-like"/>
</dbReference>
<evidence type="ECO:0000256" key="7">
    <source>
        <dbReference type="RuleBase" id="RU000492"/>
    </source>
</evidence>
<dbReference type="SMART" id="SM00490">
    <property type="entry name" value="HELICc"/>
    <property type="match status" value="1"/>
</dbReference>
<dbReference type="InterPro" id="IPR027417">
    <property type="entry name" value="P-loop_NTPase"/>
</dbReference>
<dbReference type="EC" id="3.6.4.13" evidence="8"/>
<dbReference type="PROSITE" id="PS00039">
    <property type="entry name" value="DEAD_ATP_HELICASE"/>
    <property type="match status" value="1"/>
</dbReference>
<comment type="caution">
    <text evidence="12">The sequence shown here is derived from an EMBL/GenBank/DDBJ whole genome shotgun (WGS) entry which is preliminary data.</text>
</comment>
<dbReference type="GO" id="GO:0005524">
    <property type="term" value="F:ATP binding"/>
    <property type="evidence" value="ECO:0007669"/>
    <property type="project" value="UniProtKB-UniRule"/>
</dbReference>
<gene>
    <name evidence="12" type="ORF">AOCH_004688</name>
</gene>
<name>A0A0F8TYC1_9EURO</name>
<dbReference type="SUPFAM" id="SSF52540">
    <property type="entry name" value="P-loop containing nucleoside triphosphate hydrolases"/>
    <property type="match status" value="2"/>
</dbReference>
<dbReference type="GO" id="GO:0003723">
    <property type="term" value="F:RNA binding"/>
    <property type="evidence" value="ECO:0007669"/>
    <property type="project" value="UniProtKB-UniRule"/>
</dbReference>
<keyword evidence="2 7" id="KW-0378">Hydrolase</keyword>
<evidence type="ECO:0000256" key="9">
    <source>
        <dbReference type="SAM" id="MobiDB-lite"/>
    </source>
</evidence>
<keyword evidence="4 7" id="KW-0067">ATP-binding</keyword>
<evidence type="ECO:0000313" key="13">
    <source>
        <dbReference type="Proteomes" id="UP000034947"/>
    </source>
</evidence>
<evidence type="ECO:0000256" key="8">
    <source>
        <dbReference type="RuleBase" id="RU365068"/>
    </source>
</evidence>
<evidence type="ECO:0000256" key="5">
    <source>
        <dbReference type="ARBA" id="ARBA00022884"/>
    </source>
</evidence>
<evidence type="ECO:0000259" key="11">
    <source>
        <dbReference type="PROSITE" id="PS51194"/>
    </source>
</evidence>
<dbReference type="Gene3D" id="3.40.50.300">
    <property type="entry name" value="P-loop containing nucleotide triphosphate hydrolases"/>
    <property type="match status" value="2"/>
</dbReference>
<dbReference type="PROSITE" id="PS51192">
    <property type="entry name" value="HELICASE_ATP_BIND_1"/>
    <property type="match status" value="1"/>
</dbReference>
<sequence>MLGAFRRYGVTHALRASTRTLSARSTPQRFQWASSVSTSSSSSSSYVAKSLYHPSAARFFSSTEAAVQNDTLEQGQEQKNEPLVKFQDLAAKGLVDPAVINSITQKMRIETMTDVQSLTIPASLTGVDVLAQAKTGTGKTLAFLVPVIQRILSDPTVEKSAYNHHFQKGNRRFRGQYNNGISAADIRAIIISPTRELAEQIAAEARRVCANTGLVVQTAVGGTQRRSGLQQIQNEGCHILVGTPGRLKDLLSDQYNGIEAPKLSCLVLDEADRLLDDGFAPDLMEIQDLLPKRTQVDRQVLMFSATLPREVMGMVRSTMKPNFQFLKTVRDDETPTHLSVPQKAVFLRGYEHAFPALLELVKNLIQNAPADRPFKAIVYINANKLTNLIYEAFDRLLSDPENPLSAHPFPNVYLGEIHSRLTQKQRTQVTQWFRRCKSGILFSSDVTARGMDFPAVTHVIQLGTPQDREKYIHRLGRTARANQTGEGWIILHEAETRTFRQFTHKIPIEKDDTSLTVPSMDLAAPDSELPKEALTHIKQMQAAMKGIPSNTRAEAWQSHMSTLVRAIPHKGEIVRIMTDAATHGYYLNKIPALSNHMGQALSSFSNNRSSRSNRRTSSYKSNDRAYRPREQRGRRFGGQDSRRRNDYEEY</sequence>
<feature type="domain" description="Helicase ATP-binding" evidence="10">
    <location>
        <begin position="120"/>
        <end position="325"/>
    </location>
</feature>
<reference evidence="12 13" key="1">
    <citation type="submission" date="2015-02" db="EMBL/GenBank/DDBJ databases">
        <title>Draft Genome Sequences of Two Closely-Related Aflatoxigenic Aspergillus Species Obtained from the Cote d'Ivoire.</title>
        <authorList>
            <person name="Moore G.G."/>
            <person name="Beltz S.B."/>
            <person name="Mack B.M."/>
        </authorList>
    </citation>
    <scope>NUCLEOTIDE SEQUENCE [LARGE SCALE GENOMIC DNA]</scope>
    <source>
        <strain evidence="12 13">SRRC1432</strain>
    </source>
</reference>
<dbReference type="PANTHER" id="PTHR24031">
    <property type="entry name" value="RNA HELICASE"/>
    <property type="match status" value="1"/>
</dbReference>
<dbReference type="PROSITE" id="PS51194">
    <property type="entry name" value="HELICASE_CTER"/>
    <property type="match status" value="1"/>
</dbReference>
<dbReference type="VEuPathDB" id="FungiDB:P175DRAFT_0474534"/>
<keyword evidence="5 8" id="KW-0694">RNA-binding</keyword>
<protein>
    <recommendedName>
        <fullName evidence="8">ATP-dependent RNA helicase</fullName>
        <ecNumber evidence="8">3.6.4.13</ecNumber>
    </recommendedName>
</protein>
<keyword evidence="3 7" id="KW-0347">Helicase</keyword>
<evidence type="ECO:0000313" key="12">
    <source>
        <dbReference type="EMBL" id="KKK12509.1"/>
    </source>
</evidence>
<evidence type="ECO:0000259" key="10">
    <source>
        <dbReference type="PROSITE" id="PS51192"/>
    </source>
</evidence>
<evidence type="ECO:0000256" key="6">
    <source>
        <dbReference type="ARBA" id="ARBA00047984"/>
    </source>
</evidence>
<feature type="compositionally biased region" description="Basic and acidic residues" evidence="9">
    <location>
        <begin position="640"/>
        <end position="650"/>
    </location>
</feature>
<feature type="domain" description="Helicase C-terminal" evidence="11">
    <location>
        <begin position="360"/>
        <end position="523"/>
    </location>
</feature>
<evidence type="ECO:0000256" key="1">
    <source>
        <dbReference type="ARBA" id="ARBA00022741"/>
    </source>
</evidence>
<comment type="catalytic activity">
    <reaction evidence="6 8">
        <text>ATP + H2O = ADP + phosphate + H(+)</text>
        <dbReference type="Rhea" id="RHEA:13065"/>
        <dbReference type="ChEBI" id="CHEBI:15377"/>
        <dbReference type="ChEBI" id="CHEBI:15378"/>
        <dbReference type="ChEBI" id="CHEBI:30616"/>
        <dbReference type="ChEBI" id="CHEBI:43474"/>
        <dbReference type="ChEBI" id="CHEBI:456216"/>
        <dbReference type="EC" id="3.6.4.13"/>
    </reaction>
</comment>
<comment type="function">
    <text evidence="8">RNA helicase.</text>
</comment>
<dbReference type="Pfam" id="PF00270">
    <property type="entry name" value="DEAD"/>
    <property type="match status" value="1"/>
</dbReference>
<evidence type="ECO:0000256" key="3">
    <source>
        <dbReference type="ARBA" id="ARBA00022806"/>
    </source>
</evidence>
<comment type="domain">
    <text evidence="8">The Q motif is unique to and characteristic of the DEAD box family of RNA helicases and controls ATP binding and hydrolysis.</text>
</comment>
<feature type="compositionally biased region" description="Low complexity" evidence="9">
    <location>
        <begin position="602"/>
        <end position="620"/>
    </location>
</feature>
<dbReference type="InterPro" id="IPR000629">
    <property type="entry name" value="RNA-helicase_DEAD-box_CS"/>
</dbReference>